<evidence type="ECO:0000256" key="2">
    <source>
        <dbReference type="ARBA" id="ARBA00004496"/>
    </source>
</evidence>
<proteinExistence type="predicted"/>
<comment type="function">
    <text evidence="4">May be involved in photoreceptor outer segment disk morphogenesis.</text>
</comment>
<evidence type="ECO:0000256" key="4">
    <source>
        <dbReference type="ARBA" id="ARBA00024819"/>
    </source>
</evidence>
<evidence type="ECO:0000313" key="7">
    <source>
        <dbReference type="EMBL" id="EAR94858.2"/>
    </source>
</evidence>
<dbReference type="InterPro" id="IPR029239">
    <property type="entry name" value="CFAP418"/>
</dbReference>
<dbReference type="GeneID" id="7842737"/>
<dbReference type="OMA" id="WYCGGHK"/>
<dbReference type="Proteomes" id="UP000009168">
    <property type="component" value="Unassembled WGS sequence"/>
</dbReference>
<dbReference type="PANTHER" id="PTHR33958:SF1">
    <property type="entry name" value="CILIA- AND FLAGELLA-ASSOCIATED PROTEIN 418"/>
    <property type="match status" value="1"/>
</dbReference>
<comment type="subcellular location">
    <subcellularLocation>
        <location evidence="2">Cytoplasm</location>
    </subcellularLocation>
    <subcellularLocation>
        <location evidence="1">Photoreceptor inner segment</location>
    </subcellularLocation>
</comment>
<dbReference type="InParanoid" id="Q23E95"/>
<accession>Q23E95</accession>
<evidence type="ECO:0000256" key="5">
    <source>
        <dbReference type="ARBA" id="ARBA00026215"/>
    </source>
</evidence>
<evidence type="ECO:0000256" key="3">
    <source>
        <dbReference type="ARBA" id="ARBA00022490"/>
    </source>
</evidence>
<evidence type="ECO:0000256" key="1">
    <source>
        <dbReference type="ARBA" id="ARBA00004437"/>
    </source>
</evidence>
<feature type="compositionally biased region" description="Polar residues" evidence="6">
    <location>
        <begin position="38"/>
        <end position="67"/>
    </location>
</feature>
<evidence type="ECO:0000313" key="8">
    <source>
        <dbReference type="Proteomes" id="UP000009168"/>
    </source>
</evidence>
<dbReference type="RefSeq" id="XP_001015103.2">
    <property type="nucleotide sequence ID" value="XM_001015103.3"/>
</dbReference>
<feature type="compositionally biased region" description="Low complexity" evidence="6">
    <location>
        <begin position="21"/>
        <end position="37"/>
    </location>
</feature>
<dbReference type="GO" id="GO:0005829">
    <property type="term" value="C:cytosol"/>
    <property type="evidence" value="ECO:0007669"/>
    <property type="project" value="TreeGrafter"/>
</dbReference>
<dbReference type="STRING" id="312017.Q23E95"/>
<dbReference type="EMBL" id="GG662649">
    <property type="protein sequence ID" value="EAR94858.2"/>
    <property type="molecule type" value="Genomic_DNA"/>
</dbReference>
<dbReference type="OrthoDB" id="259905at2759"/>
<protein>
    <recommendedName>
        <fullName evidence="5">Cilia- and flagella-associated protein 418</fullName>
    </recommendedName>
</protein>
<dbReference type="KEGG" id="tet:TTHERM_00717840"/>
<name>Q23E95_TETTS</name>
<reference evidence="8" key="1">
    <citation type="journal article" date="2006" name="PLoS Biol.">
        <title>Macronuclear genome sequence of the ciliate Tetrahymena thermophila, a model eukaryote.</title>
        <authorList>
            <person name="Eisen J.A."/>
            <person name="Coyne R.S."/>
            <person name="Wu M."/>
            <person name="Wu D."/>
            <person name="Thiagarajan M."/>
            <person name="Wortman J.R."/>
            <person name="Badger J.H."/>
            <person name="Ren Q."/>
            <person name="Amedeo P."/>
            <person name="Jones K.M."/>
            <person name="Tallon L.J."/>
            <person name="Delcher A.L."/>
            <person name="Salzberg S.L."/>
            <person name="Silva J.C."/>
            <person name="Haas B.J."/>
            <person name="Majoros W.H."/>
            <person name="Farzad M."/>
            <person name="Carlton J.M."/>
            <person name="Smith R.K. Jr."/>
            <person name="Garg J."/>
            <person name="Pearlman R.E."/>
            <person name="Karrer K.M."/>
            <person name="Sun L."/>
            <person name="Manning G."/>
            <person name="Elde N.C."/>
            <person name="Turkewitz A.P."/>
            <person name="Asai D.J."/>
            <person name="Wilkes D.E."/>
            <person name="Wang Y."/>
            <person name="Cai H."/>
            <person name="Collins K."/>
            <person name="Stewart B.A."/>
            <person name="Lee S.R."/>
            <person name="Wilamowska K."/>
            <person name="Weinberg Z."/>
            <person name="Ruzzo W.L."/>
            <person name="Wloga D."/>
            <person name="Gaertig J."/>
            <person name="Frankel J."/>
            <person name="Tsao C.-C."/>
            <person name="Gorovsky M.A."/>
            <person name="Keeling P.J."/>
            <person name="Waller R.F."/>
            <person name="Patron N.J."/>
            <person name="Cherry J.M."/>
            <person name="Stover N.A."/>
            <person name="Krieger C.J."/>
            <person name="del Toro C."/>
            <person name="Ryder H.F."/>
            <person name="Williamson S.C."/>
            <person name="Barbeau R.A."/>
            <person name="Hamilton E.P."/>
            <person name="Orias E."/>
        </authorList>
    </citation>
    <scope>NUCLEOTIDE SEQUENCE [LARGE SCALE GENOMIC DNA]</scope>
    <source>
        <strain evidence="8">SB210</strain>
    </source>
</reference>
<organism evidence="7 8">
    <name type="scientific">Tetrahymena thermophila (strain SB210)</name>
    <dbReference type="NCBI Taxonomy" id="312017"/>
    <lineage>
        <taxon>Eukaryota</taxon>
        <taxon>Sar</taxon>
        <taxon>Alveolata</taxon>
        <taxon>Ciliophora</taxon>
        <taxon>Intramacronucleata</taxon>
        <taxon>Oligohymenophorea</taxon>
        <taxon>Hymenostomatida</taxon>
        <taxon>Tetrahymenina</taxon>
        <taxon>Tetrahymenidae</taxon>
        <taxon>Tetrahymena</taxon>
    </lineage>
</organism>
<evidence type="ECO:0000256" key="6">
    <source>
        <dbReference type="SAM" id="MobiDB-lite"/>
    </source>
</evidence>
<sequence length="265" mass="30215">MNVDDLLNQLDDLDFSNMNVKQKQQGSQQKSTSATGSFQQTSYQSYDQKLTSVSNQPNTNSTLNKYNPFQEDEDYFKPTSVPTKPQTSLQKDQYISNQSYKQSSNDNNKGLGDIDDLLDILNQEDYKVQKGQTKVAQQDISQPIKQSDAPKANQKLTTCLNPYLCNGNSDYASDEFNMRKRVCNALRCSLCNIMITKLVDYKWAQDADLLFFRNNFSRKEKLITKAISDSSYSAYSCQCRGTSVNKLTTLAECNMKEWRCTGHFD</sequence>
<feature type="region of interest" description="Disordered" evidence="6">
    <location>
        <begin position="20"/>
        <end position="109"/>
    </location>
</feature>
<dbReference type="Pfam" id="PF14996">
    <property type="entry name" value="RMP"/>
    <property type="match status" value="1"/>
</dbReference>
<dbReference type="PANTHER" id="PTHR33958">
    <property type="entry name" value="PROTEIN C8ORF37"/>
    <property type="match status" value="1"/>
</dbReference>
<dbReference type="AlphaFoldDB" id="Q23E95"/>
<dbReference type="eggNOG" id="ENOG502R90S">
    <property type="taxonomic scope" value="Eukaryota"/>
</dbReference>
<gene>
    <name evidence="7" type="ORF">TTHERM_00717840</name>
</gene>
<keyword evidence="8" id="KW-1185">Reference proteome</keyword>
<keyword evidence="3" id="KW-0963">Cytoplasm</keyword>
<dbReference type="HOGENOM" id="CLU_1051618_0_0_1"/>
<feature type="compositionally biased region" description="Polar residues" evidence="6">
    <location>
        <begin position="80"/>
        <end position="104"/>
    </location>
</feature>